<gene>
    <name evidence="2" type="ORF">PNOK_0341700</name>
</gene>
<comment type="subcellular location">
    <subcellularLocation>
        <location evidence="1">Mitochondrion inner membrane</location>
        <topology evidence="1">Single-pass membrane protein</topology>
    </subcellularLocation>
</comment>
<evidence type="ECO:0000313" key="2">
    <source>
        <dbReference type="EMBL" id="PAV20790.1"/>
    </source>
</evidence>
<dbReference type="GO" id="GO:0045277">
    <property type="term" value="C:respiratory chain complex IV"/>
    <property type="evidence" value="ECO:0007669"/>
    <property type="project" value="UniProtKB-UniRule"/>
</dbReference>
<comment type="similarity">
    <text evidence="1">Belongs to the cytochrome c oxidase VIIc family.</text>
</comment>
<keyword evidence="1" id="KW-0496">Mitochondrion</keyword>
<name>A0A286UMI8_9AGAM</name>
<keyword evidence="1" id="KW-0809">Transit peptide</keyword>
<keyword evidence="1" id="KW-0812">Transmembrane</keyword>
<evidence type="ECO:0000256" key="1">
    <source>
        <dbReference type="RuleBase" id="RU368123"/>
    </source>
</evidence>
<sequence length="76" mass="8082">MSILARSALRARAPAALRSTGIQRRALHVENTASNSVPFKADQSNKRLFGASLAVYLLTGALLPVAASVYQLKKSS</sequence>
<proteinExistence type="inferred from homology"/>
<dbReference type="EMBL" id="NBII01000003">
    <property type="protein sequence ID" value="PAV20790.1"/>
    <property type="molecule type" value="Genomic_DNA"/>
</dbReference>
<feature type="transmembrane region" description="Helical" evidence="1">
    <location>
        <begin position="48"/>
        <end position="70"/>
    </location>
</feature>
<evidence type="ECO:0000313" key="3">
    <source>
        <dbReference type="Proteomes" id="UP000217199"/>
    </source>
</evidence>
<dbReference type="OrthoDB" id="9974841at2759"/>
<accession>A0A286UMI8</accession>
<keyword evidence="1" id="KW-1133">Transmembrane helix</keyword>
<keyword evidence="1" id="KW-0472">Membrane</keyword>
<dbReference type="AlphaFoldDB" id="A0A286UMI8"/>
<dbReference type="InParanoid" id="A0A286UMI8"/>
<protein>
    <recommendedName>
        <fullName evidence="1">Cytochrome c oxidase subunit 8, mitochondrial</fullName>
    </recommendedName>
    <alternativeName>
        <fullName evidence="1">Cytochrome c oxidase polypeptide VIII</fullName>
    </alternativeName>
</protein>
<comment type="subunit">
    <text evidence="1">Component of the cytochrome c oxidase (complex IV, CIV), a multisubunit enzyme composed of a catalytic core of 3 subunits and several supernumerary subunits. The complex exists as a monomer or a dimer and forms supercomplexes (SCs) in the inner mitochondrial membrane with ubiquinol-cytochrome c oxidoreductase (cytochrome b-c1 complex, complex III, CIII).</text>
</comment>
<keyword evidence="1" id="KW-0999">Mitochondrion inner membrane</keyword>
<comment type="function">
    <text evidence="1">Component of the cytochrome c oxidase, the last enzyme in the mitochondrial electron transport chain which drives oxidative phosphorylation. The respiratory chain contains 3 multisubunit complexes succinate dehydrogenase (complex II, CII), ubiquinol-cytochrome c oxidoreductase (cytochrome b-c1 complex, complex III, CIII) and cytochrome c oxidase (complex IV, CIV), that cooperate to transfer electrons derived from NADH and succinate to molecular oxygen, creating an electrochemical gradient over the inner membrane that drives transmembrane transport and the ATP synthase. Cytochrome c oxidase is the component of the respiratory chain that catalyzes the reduction of oxygen to water. Electrons originating from reduced cytochrome c in the intermembrane space (IMS) are transferred via the dinuclear copper A center (CU(A)) of subunit 2 and heme A of subunit 1 to the active site in subunit 1, a binuclear center (BNC) formed by heme A3 and copper B (CU(B)). The BNC reduces molecular oxygen to 2 water molecules using 4 electrons from cytochrome c in the IMS and 4 protons from the mitochondrial matrix.</text>
</comment>
<comment type="pathway">
    <text evidence="1">Energy metabolism; oxidative phosphorylation.</text>
</comment>
<dbReference type="Pfam" id="PF02935">
    <property type="entry name" value="COX7C"/>
    <property type="match status" value="1"/>
</dbReference>
<dbReference type="Proteomes" id="UP000217199">
    <property type="component" value="Unassembled WGS sequence"/>
</dbReference>
<dbReference type="UniPathway" id="UPA00705"/>
<comment type="caution">
    <text evidence="2">The sequence shown here is derived from an EMBL/GenBank/DDBJ whole genome shotgun (WGS) entry which is preliminary data.</text>
</comment>
<organism evidence="2 3">
    <name type="scientific">Pyrrhoderma noxium</name>
    <dbReference type="NCBI Taxonomy" id="2282107"/>
    <lineage>
        <taxon>Eukaryota</taxon>
        <taxon>Fungi</taxon>
        <taxon>Dikarya</taxon>
        <taxon>Basidiomycota</taxon>
        <taxon>Agaricomycotina</taxon>
        <taxon>Agaricomycetes</taxon>
        <taxon>Hymenochaetales</taxon>
        <taxon>Hymenochaetaceae</taxon>
        <taxon>Pyrrhoderma</taxon>
    </lineage>
</organism>
<reference evidence="2 3" key="1">
    <citation type="journal article" date="2017" name="Mol. Ecol.">
        <title>Comparative and population genomic landscape of Phellinus noxius: A hypervariable fungus causing root rot in trees.</title>
        <authorList>
            <person name="Chung C.L."/>
            <person name="Lee T.J."/>
            <person name="Akiba M."/>
            <person name="Lee H.H."/>
            <person name="Kuo T.H."/>
            <person name="Liu D."/>
            <person name="Ke H.M."/>
            <person name="Yokoi T."/>
            <person name="Roa M.B."/>
            <person name="Lu M.J."/>
            <person name="Chang Y.Y."/>
            <person name="Ann P.J."/>
            <person name="Tsai J.N."/>
            <person name="Chen C.Y."/>
            <person name="Tzean S.S."/>
            <person name="Ota Y."/>
            <person name="Hattori T."/>
            <person name="Sahashi N."/>
            <person name="Liou R.F."/>
            <person name="Kikuchi T."/>
            <person name="Tsai I.J."/>
        </authorList>
    </citation>
    <scope>NUCLEOTIDE SEQUENCE [LARGE SCALE GENOMIC DNA]</scope>
    <source>
        <strain evidence="2 3">FFPRI411160</strain>
    </source>
</reference>
<keyword evidence="3" id="KW-1185">Reference proteome</keyword>
<dbReference type="GO" id="GO:0006123">
    <property type="term" value="P:mitochondrial electron transport, cytochrome c to oxygen"/>
    <property type="evidence" value="ECO:0007669"/>
    <property type="project" value="UniProtKB-UniRule"/>
</dbReference>
<dbReference type="GO" id="GO:0005743">
    <property type="term" value="C:mitochondrial inner membrane"/>
    <property type="evidence" value="ECO:0007669"/>
    <property type="project" value="UniProtKB-SubCell"/>
</dbReference>
<dbReference type="InterPro" id="IPR004202">
    <property type="entry name" value="COX7C/Cox8"/>
</dbReference>